<name>A0A9W8DTR2_9FUNG</name>
<reference evidence="2" key="1">
    <citation type="submission" date="2022-07" db="EMBL/GenBank/DDBJ databases">
        <title>Phylogenomic reconstructions and comparative analyses of Kickxellomycotina fungi.</title>
        <authorList>
            <person name="Reynolds N.K."/>
            <person name="Stajich J.E."/>
            <person name="Barry K."/>
            <person name="Grigoriev I.V."/>
            <person name="Crous P."/>
            <person name="Smith M.E."/>
        </authorList>
    </citation>
    <scope>NUCLEOTIDE SEQUENCE</scope>
    <source>
        <strain evidence="2">NBRC 100468</strain>
    </source>
</reference>
<evidence type="ECO:0000313" key="2">
    <source>
        <dbReference type="EMBL" id="KAJ1917933.1"/>
    </source>
</evidence>
<proteinExistence type="predicted"/>
<dbReference type="Proteomes" id="UP001150538">
    <property type="component" value="Unassembled WGS sequence"/>
</dbReference>
<protein>
    <submittedName>
        <fullName evidence="2">Uncharacterized protein</fullName>
    </submittedName>
</protein>
<evidence type="ECO:0000256" key="1">
    <source>
        <dbReference type="SAM" id="MobiDB-lite"/>
    </source>
</evidence>
<accession>A0A9W8DTR2</accession>
<comment type="caution">
    <text evidence="2">The sequence shown here is derived from an EMBL/GenBank/DDBJ whole genome shotgun (WGS) entry which is preliminary data.</text>
</comment>
<evidence type="ECO:0000313" key="3">
    <source>
        <dbReference type="Proteomes" id="UP001150538"/>
    </source>
</evidence>
<organism evidence="2 3">
    <name type="scientific">Mycoemilia scoparia</name>
    <dbReference type="NCBI Taxonomy" id="417184"/>
    <lineage>
        <taxon>Eukaryota</taxon>
        <taxon>Fungi</taxon>
        <taxon>Fungi incertae sedis</taxon>
        <taxon>Zoopagomycota</taxon>
        <taxon>Kickxellomycotina</taxon>
        <taxon>Kickxellomycetes</taxon>
        <taxon>Kickxellales</taxon>
        <taxon>Kickxellaceae</taxon>
        <taxon>Mycoemilia</taxon>
    </lineage>
</organism>
<dbReference type="EMBL" id="JANBPU010000058">
    <property type="protein sequence ID" value="KAJ1917933.1"/>
    <property type="molecule type" value="Genomic_DNA"/>
</dbReference>
<dbReference type="AlphaFoldDB" id="A0A9W8DTR2"/>
<keyword evidence="3" id="KW-1185">Reference proteome</keyword>
<gene>
    <name evidence="2" type="ORF">H4219_002926</name>
</gene>
<sequence length="106" mass="11708">MGRFSFLRNLRFHRDDDSNYGSSSSSHGSSSSSYGSSGSSSSYGSGSSYGRGTSYHGDYYKAGYSDIAWIPPKTTRIKDKVGKVGQKLTYNPDLDRFEIHTTGYKF</sequence>
<feature type="region of interest" description="Disordered" evidence="1">
    <location>
        <begin position="14"/>
        <end position="49"/>
    </location>
</feature>
<feature type="compositionally biased region" description="Low complexity" evidence="1">
    <location>
        <begin position="19"/>
        <end position="49"/>
    </location>
</feature>